<accession>A0A8K0J4C6</accession>
<protein>
    <submittedName>
        <fullName evidence="2">Uncharacterized protein</fullName>
    </submittedName>
</protein>
<sequence>MHLKRKRSEPGPSSPYATSISSPPRAAPSGRTLKRHRDDRPPEEQVHRAKKKKKKPPPSRMMSSHRNRTDPEDALLCAAEARGAASRAGRDPPGGEHGLAAVAAPVLADPVGAVEGWSAAGAYAGGAVRGLRRGE</sequence>
<dbReference type="AlphaFoldDB" id="A0A8K0J4C6"/>
<organism evidence="2 3">
    <name type="scientific">Claviceps africana</name>
    <dbReference type="NCBI Taxonomy" id="83212"/>
    <lineage>
        <taxon>Eukaryota</taxon>
        <taxon>Fungi</taxon>
        <taxon>Dikarya</taxon>
        <taxon>Ascomycota</taxon>
        <taxon>Pezizomycotina</taxon>
        <taxon>Sordariomycetes</taxon>
        <taxon>Hypocreomycetidae</taxon>
        <taxon>Hypocreales</taxon>
        <taxon>Clavicipitaceae</taxon>
        <taxon>Claviceps</taxon>
    </lineage>
</organism>
<evidence type="ECO:0000313" key="3">
    <source>
        <dbReference type="Proteomes" id="UP000811619"/>
    </source>
</evidence>
<feature type="region of interest" description="Disordered" evidence="1">
    <location>
        <begin position="1"/>
        <end position="98"/>
    </location>
</feature>
<gene>
    <name evidence="2" type="ORF">E4U42_005679</name>
</gene>
<evidence type="ECO:0000313" key="2">
    <source>
        <dbReference type="EMBL" id="KAG5921900.1"/>
    </source>
</evidence>
<feature type="compositionally biased region" description="Basic residues" evidence="1">
    <location>
        <begin position="48"/>
        <end position="57"/>
    </location>
</feature>
<keyword evidence="3" id="KW-1185">Reference proteome</keyword>
<feature type="compositionally biased region" description="Low complexity" evidence="1">
    <location>
        <begin position="74"/>
        <end position="87"/>
    </location>
</feature>
<feature type="compositionally biased region" description="Basic and acidic residues" evidence="1">
    <location>
        <begin position="36"/>
        <end position="47"/>
    </location>
</feature>
<comment type="caution">
    <text evidence="2">The sequence shown here is derived from an EMBL/GenBank/DDBJ whole genome shotgun (WGS) entry which is preliminary data.</text>
</comment>
<reference evidence="2" key="1">
    <citation type="journal article" date="2020" name="bioRxiv">
        <title>Whole genome comparisons of ergot fungi reveals the divergence and evolution of species within the genus Claviceps are the result of varying mechanisms driving genome evolution and host range expansion.</title>
        <authorList>
            <person name="Wyka S.A."/>
            <person name="Mondo S.J."/>
            <person name="Liu M."/>
            <person name="Dettman J."/>
            <person name="Nalam V."/>
            <person name="Broders K.D."/>
        </authorList>
    </citation>
    <scope>NUCLEOTIDE SEQUENCE</scope>
    <source>
        <strain evidence="2">CCC 489</strain>
    </source>
</reference>
<dbReference type="Proteomes" id="UP000811619">
    <property type="component" value="Unassembled WGS sequence"/>
</dbReference>
<evidence type="ECO:0000256" key="1">
    <source>
        <dbReference type="SAM" id="MobiDB-lite"/>
    </source>
</evidence>
<name>A0A8K0J4C6_9HYPO</name>
<dbReference type="OrthoDB" id="5336357at2759"/>
<dbReference type="EMBL" id="SRPY01000541">
    <property type="protein sequence ID" value="KAG5921900.1"/>
    <property type="molecule type" value="Genomic_DNA"/>
</dbReference>
<proteinExistence type="predicted"/>